<dbReference type="PRINTS" id="PR00039">
    <property type="entry name" value="HTHLYSR"/>
</dbReference>
<comment type="similarity">
    <text evidence="1">Belongs to the LysR transcriptional regulatory family.</text>
</comment>
<dbReference type="Gene3D" id="3.40.190.290">
    <property type="match status" value="1"/>
</dbReference>
<evidence type="ECO:0000256" key="2">
    <source>
        <dbReference type="ARBA" id="ARBA00023015"/>
    </source>
</evidence>
<evidence type="ECO:0000259" key="5">
    <source>
        <dbReference type="PROSITE" id="PS50931"/>
    </source>
</evidence>
<keyword evidence="4" id="KW-0804">Transcription</keyword>
<name>A0ABS1VCL3_9PROT</name>
<comment type="caution">
    <text evidence="6">The sequence shown here is derived from an EMBL/GenBank/DDBJ whole genome shotgun (WGS) entry which is preliminary data.</text>
</comment>
<dbReference type="SUPFAM" id="SSF46785">
    <property type="entry name" value="Winged helix' DNA-binding domain"/>
    <property type="match status" value="1"/>
</dbReference>
<dbReference type="Gene3D" id="1.10.10.10">
    <property type="entry name" value="Winged helix-like DNA-binding domain superfamily/Winged helix DNA-binding domain"/>
    <property type="match status" value="1"/>
</dbReference>
<protein>
    <submittedName>
        <fullName evidence="6">LysR family transcriptional regulator</fullName>
    </submittedName>
</protein>
<reference evidence="6 7" key="1">
    <citation type="submission" date="2021-01" db="EMBL/GenBank/DDBJ databases">
        <title>Belnapia mucosa sp. nov. and Belnapia arida sp. nov., isolated from the Tabernas Desert (Almeria, Spain).</title>
        <authorList>
            <person name="Molina-Menor E."/>
            <person name="Vidal-Verdu A."/>
            <person name="Calonge A."/>
            <person name="Satari L."/>
            <person name="Pereto Magraner J."/>
            <person name="Porcar Miralles M."/>
        </authorList>
    </citation>
    <scope>NUCLEOTIDE SEQUENCE [LARGE SCALE GENOMIC DNA]</scope>
    <source>
        <strain evidence="6 7">T6</strain>
    </source>
</reference>
<dbReference type="Proteomes" id="UP000606490">
    <property type="component" value="Unassembled WGS sequence"/>
</dbReference>
<dbReference type="RefSeq" id="WP_202829169.1">
    <property type="nucleotide sequence ID" value="NZ_JAEUXJ010000040.1"/>
</dbReference>
<evidence type="ECO:0000313" key="6">
    <source>
        <dbReference type="EMBL" id="MBL6459435.1"/>
    </source>
</evidence>
<dbReference type="PROSITE" id="PS50931">
    <property type="entry name" value="HTH_LYSR"/>
    <property type="match status" value="1"/>
</dbReference>
<dbReference type="InterPro" id="IPR000847">
    <property type="entry name" value="LysR_HTH_N"/>
</dbReference>
<keyword evidence="7" id="KW-1185">Reference proteome</keyword>
<dbReference type="EMBL" id="JAEUXJ010000040">
    <property type="protein sequence ID" value="MBL6459435.1"/>
    <property type="molecule type" value="Genomic_DNA"/>
</dbReference>
<keyword evidence="3" id="KW-0238">DNA-binding</keyword>
<accession>A0ABS1VCL3</accession>
<organism evidence="6 7">
    <name type="scientific">Belnapia mucosa</name>
    <dbReference type="NCBI Taxonomy" id="2804532"/>
    <lineage>
        <taxon>Bacteria</taxon>
        <taxon>Pseudomonadati</taxon>
        <taxon>Pseudomonadota</taxon>
        <taxon>Alphaproteobacteria</taxon>
        <taxon>Acetobacterales</taxon>
        <taxon>Roseomonadaceae</taxon>
        <taxon>Belnapia</taxon>
    </lineage>
</organism>
<evidence type="ECO:0000313" key="7">
    <source>
        <dbReference type="Proteomes" id="UP000606490"/>
    </source>
</evidence>
<evidence type="ECO:0000256" key="3">
    <source>
        <dbReference type="ARBA" id="ARBA00023125"/>
    </source>
</evidence>
<evidence type="ECO:0000256" key="4">
    <source>
        <dbReference type="ARBA" id="ARBA00023163"/>
    </source>
</evidence>
<gene>
    <name evidence="6" type="ORF">JMJ55_29405</name>
</gene>
<dbReference type="InterPro" id="IPR036390">
    <property type="entry name" value="WH_DNA-bd_sf"/>
</dbReference>
<dbReference type="Pfam" id="PF00126">
    <property type="entry name" value="HTH_1"/>
    <property type="match status" value="1"/>
</dbReference>
<feature type="domain" description="HTH lysR-type" evidence="5">
    <location>
        <begin position="3"/>
        <end position="60"/>
    </location>
</feature>
<dbReference type="CDD" id="cd05466">
    <property type="entry name" value="PBP2_LTTR_substrate"/>
    <property type="match status" value="1"/>
</dbReference>
<dbReference type="Pfam" id="PF03466">
    <property type="entry name" value="LysR_substrate"/>
    <property type="match status" value="1"/>
</dbReference>
<dbReference type="SUPFAM" id="SSF53850">
    <property type="entry name" value="Periplasmic binding protein-like II"/>
    <property type="match status" value="1"/>
</dbReference>
<keyword evidence="2" id="KW-0805">Transcription regulation</keyword>
<dbReference type="PANTHER" id="PTHR30419:SF8">
    <property type="entry name" value="NITROGEN ASSIMILATION TRANSCRIPTIONAL ACTIVATOR-RELATED"/>
    <property type="match status" value="1"/>
</dbReference>
<evidence type="ECO:0000256" key="1">
    <source>
        <dbReference type="ARBA" id="ARBA00009437"/>
    </source>
</evidence>
<sequence length="311" mass="34629">MSIDLRKIRYFVAVYEEGSFTRAAKREKVVQPALSVQLGQLERELTVTLLERSQQGVRPTLAGERYYRFCIDFLRNLENATQEMRDLSGRITGLVRIGIMPSICHGPLVSVLNRYLDSYPDVELRLMEGFSGTLADAVLAGELDLAICNRPIPHSQLAYRHLISDRLILISGASKRLKRWQTVNLDAVPNLRLVLPFPLHSQRRLLDEYIASGAIRPERVLQIDGISASLNFVRNSDWSILLPTLAVMNEARSASLTLNPVGFPALASEIYEMHPTSKPLSLPAQLFVELMLEALSGVPSILAAAGQAREA</sequence>
<dbReference type="PANTHER" id="PTHR30419">
    <property type="entry name" value="HTH-TYPE TRANSCRIPTIONAL REGULATOR YBHD"/>
    <property type="match status" value="1"/>
</dbReference>
<dbReference type="InterPro" id="IPR050950">
    <property type="entry name" value="HTH-type_LysR_regulators"/>
</dbReference>
<dbReference type="InterPro" id="IPR036388">
    <property type="entry name" value="WH-like_DNA-bd_sf"/>
</dbReference>
<proteinExistence type="inferred from homology"/>
<dbReference type="InterPro" id="IPR005119">
    <property type="entry name" value="LysR_subst-bd"/>
</dbReference>